<feature type="compositionally biased region" description="Low complexity" evidence="4">
    <location>
        <begin position="79"/>
        <end position="89"/>
    </location>
</feature>
<dbReference type="PANTHER" id="PTHR23236:SF119">
    <property type="entry name" value="NUCLEAR RNA-BINDING PROTEIN SART-3"/>
    <property type="match status" value="1"/>
</dbReference>
<organism evidence="6 7">
    <name type="scientific">Prorocentrum cordatum</name>
    <dbReference type="NCBI Taxonomy" id="2364126"/>
    <lineage>
        <taxon>Eukaryota</taxon>
        <taxon>Sar</taxon>
        <taxon>Alveolata</taxon>
        <taxon>Dinophyceae</taxon>
        <taxon>Prorocentrales</taxon>
        <taxon>Prorocentraceae</taxon>
        <taxon>Prorocentrum</taxon>
    </lineage>
</organism>
<dbReference type="Pfam" id="PF00076">
    <property type="entry name" value="RRM_1"/>
    <property type="match status" value="3"/>
</dbReference>
<feature type="compositionally biased region" description="Basic and acidic residues" evidence="4">
    <location>
        <begin position="365"/>
        <end position="377"/>
    </location>
</feature>
<dbReference type="InterPro" id="IPR012677">
    <property type="entry name" value="Nucleotide-bd_a/b_plait_sf"/>
</dbReference>
<feature type="domain" description="RRM" evidence="5">
    <location>
        <begin position="697"/>
        <end position="775"/>
    </location>
</feature>
<evidence type="ECO:0000313" key="7">
    <source>
        <dbReference type="Proteomes" id="UP001189429"/>
    </source>
</evidence>
<sequence>MEEGQAGAGMAGMTPEMQAQYMQQMYMQAQYMQAAQAQIAQAQHSQAVDPQMLAAQQAQMQQMQQHMQQIAQMQQHMQQGMAQAEMQVQPEPPPAQLQQEAGEPGQGMHAEPAFPQQADVDEDMQLDAADGPGAERQHWPVDGQQPSQDAQRAPQEATGEFGAPPPRGDEAQGAVAPSRGEAYGAYAHAPGDQGGGHEAPRGEQAYGAYVGPSAEGDQAYNPFGPSEGDRSVGAPSQGDEAHGSYRDPPPQSGEGRRGYGGPGARDEEARGGYERPSEGHGGFRRGSFGEDPQGSYAGARPHGEDAQGSYAGAWSQGDDFYAGRRGPPARGDHATEASFGGHADAWTDRFRGKRRPDDTEMNTRSYRDQPHAEERFGKGRPARNANLGRVFDGDTLLLRGLPTSVTEDVLRGCFKRSDIPVARITVCVDPETGGCKGYAFADLAEPGQTERNMQSVRGMEVAGRRIVAELYVPPAAPSSYGGKGAEYGWYGKGKDAWGCGGWGGWPGMWPSWGQGPPWAMMAKGYSAWGGKGGWGGGYGGKGGYGPGGADGWSGGDGRADPRGDWGEGPAGGGGNVPAANSSTAGSGGPDGGNLFLGGLAFRAEEKDIRELFEKNGLDVAKVTVACDRETGKSKGYAFVELRDARQGDRAVRALTGQEICGRPITVEVKGGERGPRAGPGGAERGAEDRPRDGGGDKRVFVGGVSVLCTDEVLREKFSEVGEVVGARIVTDRDTGKPKGFAFVDFATPEDAQRALRKMNNVEICGRQVRVDLPTNSKGGGKGDGPGAGPPAAGKSGGKGPKFQGLSDDRRKQLFGSVSPQRSKSRSKKRQRDASESGASPSRSRSRPKRRRRRKRKGKAASSSSS</sequence>
<dbReference type="EMBL" id="CAUYUJ010005433">
    <property type="protein sequence ID" value="CAK0813621.1"/>
    <property type="molecule type" value="Genomic_DNA"/>
</dbReference>
<evidence type="ECO:0000313" key="6">
    <source>
        <dbReference type="EMBL" id="CAK0813621.1"/>
    </source>
</evidence>
<feature type="region of interest" description="Disordered" evidence="4">
    <location>
        <begin position="79"/>
        <end position="112"/>
    </location>
</feature>
<feature type="compositionally biased region" description="Gly residues" evidence="4">
    <location>
        <begin position="566"/>
        <end position="575"/>
    </location>
</feature>
<dbReference type="PANTHER" id="PTHR23236">
    <property type="entry name" value="EUKARYOTIC TRANSLATION INITIATION FACTOR 4B/4H"/>
    <property type="match status" value="1"/>
</dbReference>
<feature type="compositionally biased region" description="Basic and acidic residues" evidence="4">
    <location>
        <begin position="684"/>
        <end position="697"/>
    </location>
</feature>
<dbReference type="Proteomes" id="UP001189429">
    <property type="component" value="Unassembled WGS sequence"/>
</dbReference>
<evidence type="ECO:0000256" key="3">
    <source>
        <dbReference type="PROSITE-ProRule" id="PRU00176"/>
    </source>
</evidence>
<feature type="domain" description="RRM" evidence="5">
    <location>
        <begin position="394"/>
        <end position="473"/>
    </location>
</feature>
<evidence type="ECO:0000256" key="1">
    <source>
        <dbReference type="ARBA" id="ARBA00022737"/>
    </source>
</evidence>
<proteinExistence type="predicted"/>
<protein>
    <recommendedName>
        <fullName evidence="5">RRM domain-containing protein</fullName>
    </recommendedName>
</protein>
<feature type="compositionally biased region" description="Basic residues" evidence="4">
    <location>
        <begin position="843"/>
        <end position="858"/>
    </location>
</feature>
<feature type="region of interest" description="Disordered" evidence="4">
    <location>
        <begin position="666"/>
        <end position="697"/>
    </location>
</feature>
<keyword evidence="7" id="KW-1185">Reference proteome</keyword>
<keyword evidence="2 3" id="KW-0694">RNA-binding</keyword>
<dbReference type="SUPFAM" id="SSF54928">
    <property type="entry name" value="RNA-binding domain, RBD"/>
    <property type="match status" value="3"/>
</dbReference>
<dbReference type="SMART" id="SM00360">
    <property type="entry name" value="RRM"/>
    <property type="match status" value="3"/>
</dbReference>
<feature type="compositionally biased region" description="Basic and acidic residues" evidence="4">
    <location>
        <begin position="345"/>
        <end position="358"/>
    </location>
</feature>
<dbReference type="InterPro" id="IPR000504">
    <property type="entry name" value="RRM_dom"/>
</dbReference>
<evidence type="ECO:0000256" key="4">
    <source>
        <dbReference type="SAM" id="MobiDB-lite"/>
    </source>
</evidence>
<feature type="region of interest" description="Disordered" evidence="4">
    <location>
        <begin position="769"/>
        <end position="865"/>
    </location>
</feature>
<comment type="caution">
    <text evidence="6">The sequence shown here is derived from an EMBL/GenBank/DDBJ whole genome shotgun (WGS) entry which is preliminary data.</text>
</comment>
<gene>
    <name evidence="6" type="ORF">PCOR1329_LOCUS17480</name>
</gene>
<name>A0ABN9R6Z3_9DINO</name>
<reference evidence="6" key="1">
    <citation type="submission" date="2023-10" db="EMBL/GenBank/DDBJ databases">
        <authorList>
            <person name="Chen Y."/>
            <person name="Shah S."/>
            <person name="Dougan E. K."/>
            <person name="Thang M."/>
            <person name="Chan C."/>
        </authorList>
    </citation>
    <scope>NUCLEOTIDE SEQUENCE [LARGE SCALE GENOMIC DNA]</scope>
</reference>
<feature type="compositionally biased region" description="Gly residues" evidence="4">
    <location>
        <begin position="777"/>
        <end position="786"/>
    </location>
</feature>
<accession>A0ABN9R6Z3</accession>
<dbReference type="InterPro" id="IPR035979">
    <property type="entry name" value="RBD_domain_sf"/>
</dbReference>
<keyword evidence="1" id="KW-0677">Repeat</keyword>
<feature type="region of interest" description="Disordered" evidence="4">
    <location>
        <begin position="549"/>
        <end position="589"/>
    </location>
</feature>
<feature type="domain" description="RRM" evidence="5">
    <location>
        <begin position="592"/>
        <end position="671"/>
    </location>
</feature>
<feature type="region of interest" description="Disordered" evidence="4">
    <location>
        <begin position="127"/>
        <end position="385"/>
    </location>
</feature>
<dbReference type="Gene3D" id="3.30.70.330">
    <property type="match status" value="3"/>
</dbReference>
<feature type="compositionally biased region" description="Basic and acidic residues" evidence="4">
    <location>
        <begin position="264"/>
        <end position="278"/>
    </location>
</feature>
<evidence type="ECO:0000259" key="5">
    <source>
        <dbReference type="PROSITE" id="PS50102"/>
    </source>
</evidence>
<dbReference type="PROSITE" id="PS50102">
    <property type="entry name" value="RRM"/>
    <property type="match status" value="3"/>
</dbReference>
<evidence type="ECO:0000256" key="2">
    <source>
        <dbReference type="ARBA" id="ARBA00022884"/>
    </source>
</evidence>